<comment type="caution">
    <text evidence="1">The sequence shown here is derived from an EMBL/GenBank/DDBJ whole genome shotgun (WGS) entry which is preliminary data.</text>
</comment>
<reference evidence="1 2" key="1">
    <citation type="submission" date="2018-08" db="EMBL/GenBank/DDBJ databases">
        <title>A genome reference for cultivated species of the human gut microbiota.</title>
        <authorList>
            <person name="Zou Y."/>
            <person name="Xue W."/>
            <person name="Luo G."/>
        </authorList>
    </citation>
    <scope>NUCLEOTIDE SEQUENCE [LARGE SCALE GENOMIC DNA]</scope>
    <source>
        <strain evidence="1 2">AF36-7BH</strain>
    </source>
</reference>
<sequence length="131" mass="14774">MNKTLKVYQIINVNARIKNVIEGDSAINAAFKFKLLRLYSEIQGVVKDFEMTKDSLVNKYGKDVVDEKGEIVPNQKRISPEDDNWKDFIKEINAVSDSDVDVNFTPISAEELFSMGLDTDACADLIPIVEE</sequence>
<evidence type="ECO:0008006" key="3">
    <source>
        <dbReference type="Google" id="ProtNLM"/>
    </source>
</evidence>
<organism evidence="1 2">
    <name type="scientific">Lachnospira eligens</name>
    <dbReference type="NCBI Taxonomy" id="39485"/>
    <lineage>
        <taxon>Bacteria</taxon>
        <taxon>Bacillati</taxon>
        <taxon>Bacillota</taxon>
        <taxon>Clostridia</taxon>
        <taxon>Lachnospirales</taxon>
        <taxon>Lachnospiraceae</taxon>
        <taxon>Lachnospira</taxon>
    </lineage>
</organism>
<evidence type="ECO:0000313" key="1">
    <source>
        <dbReference type="EMBL" id="RHL71204.1"/>
    </source>
</evidence>
<accession>A0A415MEY5</accession>
<evidence type="ECO:0000313" key="2">
    <source>
        <dbReference type="Proteomes" id="UP000285201"/>
    </source>
</evidence>
<proteinExistence type="predicted"/>
<dbReference type="AlphaFoldDB" id="A0A415MEY5"/>
<dbReference type="Proteomes" id="UP000285201">
    <property type="component" value="Unassembled WGS sequence"/>
</dbReference>
<dbReference type="EMBL" id="QROY01000002">
    <property type="protein sequence ID" value="RHL71204.1"/>
    <property type="molecule type" value="Genomic_DNA"/>
</dbReference>
<name>A0A415MEY5_9FIRM</name>
<dbReference type="RefSeq" id="WP_118369980.1">
    <property type="nucleotide sequence ID" value="NZ_QROY01000002.1"/>
</dbReference>
<protein>
    <recommendedName>
        <fullName evidence="3">DUF1617 family protein</fullName>
    </recommendedName>
</protein>
<gene>
    <name evidence="1" type="ORF">DW007_03410</name>
</gene>